<protein>
    <recommendedName>
        <fullName evidence="1">F-box domain-containing protein</fullName>
    </recommendedName>
</protein>
<dbReference type="CDD" id="cd09917">
    <property type="entry name" value="F-box_SF"/>
    <property type="match status" value="1"/>
</dbReference>
<gene>
    <name evidence="2" type="ORF">QR685DRAFT_445111</name>
</gene>
<reference evidence="2 3" key="1">
    <citation type="submission" date="2023-09" db="EMBL/GenBank/DDBJ databases">
        <title>Multi-omics analysis of a traditional fermented food reveals byproduct-associated fungal strains for waste-to-food upcycling.</title>
        <authorList>
            <consortium name="Lawrence Berkeley National Laboratory"/>
            <person name="Rekdal V.M."/>
            <person name="Villalobos-Escobedo J.M."/>
            <person name="Rodriguez-Valeron N."/>
            <person name="Garcia M.O."/>
            <person name="Vasquez D.P."/>
            <person name="Damayanti I."/>
            <person name="Sorensen P.M."/>
            <person name="Baidoo E.E."/>
            <person name="De Carvalho A.C."/>
            <person name="Riley R."/>
            <person name="Lipzen A."/>
            <person name="He G."/>
            <person name="Yan M."/>
            <person name="Haridas S."/>
            <person name="Daum C."/>
            <person name="Yoshinaga Y."/>
            <person name="Ng V."/>
            <person name="Grigoriev I.V."/>
            <person name="Munk R."/>
            <person name="Nuraida L."/>
            <person name="Wijaya C.H."/>
            <person name="Morales P.-C."/>
            <person name="Keasling J.D."/>
        </authorList>
    </citation>
    <scope>NUCLEOTIDE SEQUENCE [LARGE SCALE GENOMIC DNA]</scope>
    <source>
        <strain evidence="2 3">FGSC 2613</strain>
    </source>
</reference>
<name>A0ABR3D7U2_NEUIN</name>
<accession>A0ABR3D7U2</accession>
<dbReference type="PROSITE" id="PS50181">
    <property type="entry name" value="FBOX"/>
    <property type="match status" value="1"/>
</dbReference>
<proteinExistence type="predicted"/>
<keyword evidence="3" id="KW-1185">Reference proteome</keyword>
<evidence type="ECO:0000313" key="3">
    <source>
        <dbReference type="Proteomes" id="UP001451303"/>
    </source>
</evidence>
<sequence>MEEPCSTLALPGLSCCNTSLRLDNLCTDVLLLVFDKLHPAGLSTLACVCRRFDDIVTPMIYRTVPLDLLLDEQHPEEILSRRQEKAFTYTRQLFIGGDIKQDDIKRFLANTKELQSVKYTYSPGRSVEPICPWKQVYDMEVHLREGNARLYIDNFTLTTPIDEAWNLGGFPPKTDFGKSLVSLKMGSTQVLHSESALYILKKLLLRSPILETFHYMGSRAPRVPGRQFIFEENQRLPPFKDLMLKNYDWKHDAEDVKLHWDFSHIRSLALLMIPVYKFLESVPFSDLAQLQHLHVEDYSEAIEHENSRRATEKLYALIKEDIRALQTLNLTCFIELFHIDALLVHAQSLTSLVFRNHHISNNLRQHRPVLNAEQLTILSKSQSSLESLEIDIDHRAFPETCLLALCQFPRLHSLVLHTQTVIQPDSSHRPGQDPDLTRAFDCFTILVRQRSGPTKWQRVVINVGGWRERVVNHRAGRKPRIGHSKTYTYYGACTSQRYFVLEESASGQEDLIYEELPPKDEGLTHFHGNLRTGKSFVPQTQVEEDKR</sequence>
<comment type="caution">
    <text evidence="2">The sequence shown here is derived from an EMBL/GenBank/DDBJ whole genome shotgun (WGS) entry which is preliminary data.</text>
</comment>
<evidence type="ECO:0000259" key="1">
    <source>
        <dbReference type="PROSITE" id="PS50181"/>
    </source>
</evidence>
<evidence type="ECO:0000313" key="2">
    <source>
        <dbReference type="EMBL" id="KAL0468760.1"/>
    </source>
</evidence>
<feature type="domain" description="F-box" evidence="1">
    <location>
        <begin position="19"/>
        <end position="64"/>
    </location>
</feature>
<organism evidence="2 3">
    <name type="scientific">Neurospora intermedia</name>
    <dbReference type="NCBI Taxonomy" id="5142"/>
    <lineage>
        <taxon>Eukaryota</taxon>
        <taxon>Fungi</taxon>
        <taxon>Dikarya</taxon>
        <taxon>Ascomycota</taxon>
        <taxon>Pezizomycotina</taxon>
        <taxon>Sordariomycetes</taxon>
        <taxon>Sordariomycetidae</taxon>
        <taxon>Sordariales</taxon>
        <taxon>Sordariaceae</taxon>
        <taxon>Neurospora</taxon>
    </lineage>
</organism>
<dbReference type="EMBL" id="JAVLET010000006">
    <property type="protein sequence ID" value="KAL0468760.1"/>
    <property type="molecule type" value="Genomic_DNA"/>
</dbReference>
<dbReference type="Proteomes" id="UP001451303">
    <property type="component" value="Unassembled WGS sequence"/>
</dbReference>
<dbReference type="InterPro" id="IPR001810">
    <property type="entry name" value="F-box_dom"/>
</dbReference>